<organism evidence="5 6">
    <name type="scientific">Anolis carolinensis</name>
    <name type="common">Green anole</name>
    <name type="synonym">American chameleon</name>
    <dbReference type="NCBI Taxonomy" id="28377"/>
    <lineage>
        <taxon>Eukaryota</taxon>
        <taxon>Metazoa</taxon>
        <taxon>Chordata</taxon>
        <taxon>Craniata</taxon>
        <taxon>Vertebrata</taxon>
        <taxon>Euteleostomi</taxon>
        <taxon>Lepidosauria</taxon>
        <taxon>Squamata</taxon>
        <taxon>Bifurcata</taxon>
        <taxon>Unidentata</taxon>
        <taxon>Episquamata</taxon>
        <taxon>Toxicofera</taxon>
        <taxon>Iguania</taxon>
        <taxon>Dactyloidae</taxon>
        <taxon>Anolis</taxon>
    </lineage>
</organism>
<evidence type="ECO:0000259" key="4">
    <source>
        <dbReference type="Pfam" id="PF18027"/>
    </source>
</evidence>
<evidence type="ECO:0000256" key="2">
    <source>
        <dbReference type="ARBA" id="ARBA00022645"/>
    </source>
</evidence>
<dbReference type="GeneTree" id="ENSGT00940000155042"/>
<keyword evidence="2" id="KW-0121">Carboxypeptidase</keyword>
<keyword evidence="6" id="KW-1185">Reference proteome</keyword>
<comment type="cofactor">
    <cofactor evidence="1">
        <name>Zn(2+)</name>
        <dbReference type="ChEBI" id="CHEBI:29105"/>
    </cofactor>
</comment>
<feature type="compositionally biased region" description="Polar residues" evidence="3">
    <location>
        <begin position="214"/>
        <end position="240"/>
    </location>
</feature>
<accession>A0A803TQ19</accession>
<dbReference type="PANTHER" id="PTHR12756:SF9">
    <property type="entry name" value="CYTOSOLIC CARBOXYPEPTIDASE 6"/>
    <property type="match status" value="1"/>
</dbReference>
<dbReference type="PANTHER" id="PTHR12756">
    <property type="entry name" value="CYTOSOLIC CARBOXYPEPTIDASE"/>
    <property type="match status" value="1"/>
</dbReference>
<reference evidence="5" key="2">
    <citation type="submission" date="2025-08" db="UniProtKB">
        <authorList>
            <consortium name="Ensembl"/>
        </authorList>
    </citation>
    <scope>IDENTIFICATION</scope>
</reference>
<keyword evidence="2" id="KW-0378">Hydrolase</keyword>
<sequence length="240" mass="26704">MQVKRQERMLLEHGQTARKTHSNLTAVLSDIQAKMGWCPSTEWRWAWCPGRLLWLDLLPSLPPSGAVTCVAMVTSGQRLSAGGGEGGGMTTNMADRSKTAETGSDTGIDDVITGNLSKYAVVPPAYLGQPKKGHLVFDACFESGNLGRVDHITEFEYDLFIRPDTCNQRFRVWFNFTVENVKESQQEHCAPESHNSHQSHLETHPEPESHHLETASQNPQTASQNPHQSHTKAESQQLLF</sequence>
<dbReference type="GO" id="GO:0004180">
    <property type="term" value="F:carboxypeptidase activity"/>
    <property type="evidence" value="ECO:0007669"/>
    <property type="project" value="UniProtKB-KW"/>
</dbReference>
<dbReference type="InterPro" id="IPR050821">
    <property type="entry name" value="Cytosolic_carboxypeptidase"/>
</dbReference>
<feature type="compositionally biased region" description="Basic and acidic residues" evidence="3">
    <location>
        <begin position="185"/>
        <end position="213"/>
    </location>
</feature>
<evidence type="ECO:0000313" key="6">
    <source>
        <dbReference type="Proteomes" id="UP000001646"/>
    </source>
</evidence>
<evidence type="ECO:0000256" key="3">
    <source>
        <dbReference type="SAM" id="MobiDB-lite"/>
    </source>
</evidence>
<reference evidence="5" key="3">
    <citation type="submission" date="2025-09" db="UniProtKB">
        <authorList>
            <consortium name="Ensembl"/>
        </authorList>
    </citation>
    <scope>IDENTIFICATION</scope>
</reference>
<name>A0A803TQ19_ANOCA</name>
<dbReference type="InParanoid" id="A0A803TQ19"/>
<dbReference type="Ensembl" id="ENSACAT00000049307.1">
    <property type="protein sequence ID" value="ENSACAP00000037309.1"/>
    <property type="gene ID" value="ENSACAG00000035349.1"/>
</dbReference>
<dbReference type="InterPro" id="IPR040626">
    <property type="entry name" value="Pepdidase_M14_N"/>
</dbReference>
<protein>
    <recommendedName>
        <fullName evidence="4">Cytosolic carboxypeptidase N-terminal domain-containing protein</fullName>
    </recommendedName>
</protein>
<keyword evidence="2" id="KW-0645">Protease</keyword>
<dbReference type="AlphaFoldDB" id="A0A803TQ19"/>
<evidence type="ECO:0000313" key="5">
    <source>
        <dbReference type="Ensembl" id="ENSACAP00000037309.1"/>
    </source>
</evidence>
<feature type="domain" description="Cytosolic carboxypeptidase N-terminal" evidence="4">
    <location>
        <begin position="138"/>
        <end position="188"/>
    </location>
</feature>
<feature type="compositionally biased region" description="Polar residues" evidence="3">
    <location>
        <begin position="90"/>
        <end position="105"/>
    </location>
</feature>
<feature type="region of interest" description="Disordered" evidence="3">
    <location>
        <begin position="81"/>
        <end position="106"/>
    </location>
</feature>
<reference evidence="5 6" key="1">
    <citation type="submission" date="2009-12" db="EMBL/GenBank/DDBJ databases">
        <title>The Genome Sequence of Anolis carolinensis (Green Anole Lizard).</title>
        <authorList>
            <consortium name="The Genome Sequencing Platform"/>
            <person name="Di Palma F."/>
            <person name="Alfoldi J."/>
            <person name="Heiman D."/>
            <person name="Young S."/>
            <person name="Grabherr M."/>
            <person name="Johnson J."/>
            <person name="Lander E.S."/>
            <person name="Lindblad-Toh K."/>
        </authorList>
    </citation>
    <scope>NUCLEOTIDE SEQUENCE [LARGE SCALE GENOMIC DNA]</scope>
    <source>
        <strain evidence="5 6">JBL SC #1</strain>
    </source>
</reference>
<evidence type="ECO:0000256" key="1">
    <source>
        <dbReference type="ARBA" id="ARBA00001947"/>
    </source>
</evidence>
<dbReference type="Gene3D" id="2.60.40.3120">
    <property type="match status" value="1"/>
</dbReference>
<dbReference type="Pfam" id="PF18027">
    <property type="entry name" value="Pepdidase_M14_N"/>
    <property type="match status" value="1"/>
</dbReference>
<feature type="region of interest" description="Disordered" evidence="3">
    <location>
        <begin position="185"/>
        <end position="240"/>
    </location>
</feature>
<proteinExistence type="predicted"/>
<dbReference type="Proteomes" id="UP000001646">
    <property type="component" value="Chromosome 4"/>
</dbReference>